<dbReference type="FunFam" id="1.10.510.10:FF:000035">
    <property type="entry name" value="Putative receptor-like serine/threonine-protein kinase"/>
    <property type="match status" value="1"/>
</dbReference>
<name>A0A1J3EM93_NOCCA</name>
<evidence type="ECO:0000256" key="5">
    <source>
        <dbReference type="ARBA" id="ARBA00022679"/>
    </source>
</evidence>
<dbReference type="Pfam" id="PF00069">
    <property type="entry name" value="Pkinase"/>
    <property type="match status" value="1"/>
</dbReference>
<dbReference type="PROSITE" id="PS00107">
    <property type="entry name" value="PROTEIN_KINASE_ATP"/>
    <property type="match status" value="1"/>
</dbReference>
<dbReference type="InterPro" id="IPR008271">
    <property type="entry name" value="Ser/Thr_kinase_AS"/>
</dbReference>
<feature type="domain" description="Protein kinase" evidence="18">
    <location>
        <begin position="187"/>
        <end position="464"/>
    </location>
</feature>
<sequence>MGSDLKSQLSRESHIFGLKVWEVTGIAVALLIIAILSVLSYCLTSKKKSRRSKTGLPVIQIPQVSKEIKEVRVEHVSASNFAPREGILLTIQDKNNKDSDKVLVHLDIGKKRKNNGGSSTSRSGSFHHLEIIDKHSESGEEVSVNQPSSSSLYNIATPSPLSGLPESHLGWGHWFTLRDLEIATNRFSKENVIGEGGYGVVYRGELINGTPVAVKKILNQLGQAEKEFRVEVDAIGHVRHKNLVRLLGYCIEGTHRILVYEYVNNGNLEQWLHGAMRQHGYLTWEARMKVLIGTSKALAYLHEAIEPKVVHRDIKSSNILINYEFNAKVSDFGLAKLLGAGKSHVTTRVMGTFGYVAPEYANTGLLNEKSDVYSFGVLVLEAITGRDPVDYARPANEVNLVEWLKMMVGSKRLEEVIDPNIAVKPATRALKRVLLTALRCIDPDSEKRPKMSQVVRMLESEEYPIPREDRRGRRAQEENSDTDRSTPVSRSQSRRPSDYH</sequence>
<accession>A0A1J3EM93</accession>
<dbReference type="GO" id="GO:0004674">
    <property type="term" value="F:protein serine/threonine kinase activity"/>
    <property type="evidence" value="ECO:0007669"/>
    <property type="project" value="UniProtKB-KW"/>
</dbReference>
<evidence type="ECO:0000256" key="1">
    <source>
        <dbReference type="ARBA" id="ARBA00004167"/>
    </source>
</evidence>
<evidence type="ECO:0000256" key="2">
    <source>
        <dbReference type="ARBA" id="ARBA00012513"/>
    </source>
</evidence>
<evidence type="ECO:0000313" key="19">
    <source>
        <dbReference type="EMBL" id="JAU30244.1"/>
    </source>
</evidence>
<comment type="catalytic activity">
    <reaction evidence="12">
        <text>L-threonyl-[protein] + ATP = O-phospho-L-threonyl-[protein] + ADP + H(+)</text>
        <dbReference type="Rhea" id="RHEA:46608"/>
        <dbReference type="Rhea" id="RHEA-COMP:11060"/>
        <dbReference type="Rhea" id="RHEA-COMP:11605"/>
        <dbReference type="ChEBI" id="CHEBI:15378"/>
        <dbReference type="ChEBI" id="CHEBI:30013"/>
        <dbReference type="ChEBI" id="CHEBI:30616"/>
        <dbReference type="ChEBI" id="CHEBI:61977"/>
        <dbReference type="ChEBI" id="CHEBI:456216"/>
        <dbReference type="EC" id="2.7.11.1"/>
    </reaction>
</comment>
<dbReference type="SUPFAM" id="SSF56112">
    <property type="entry name" value="Protein kinase-like (PK-like)"/>
    <property type="match status" value="1"/>
</dbReference>
<evidence type="ECO:0000256" key="10">
    <source>
        <dbReference type="ARBA" id="ARBA00022989"/>
    </source>
</evidence>
<dbReference type="PANTHER" id="PTHR47984:SF14">
    <property type="entry name" value="OS01G0323000 PROTEIN"/>
    <property type="match status" value="1"/>
</dbReference>
<dbReference type="FunFam" id="3.30.200.20:FF:000083">
    <property type="entry name" value="Putative receptor-like protein kinase"/>
    <property type="match status" value="1"/>
</dbReference>
<feature type="binding site" evidence="14">
    <location>
        <position position="216"/>
    </location>
    <ligand>
        <name>ATP</name>
        <dbReference type="ChEBI" id="CHEBI:30616"/>
    </ligand>
</feature>
<keyword evidence="4" id="KW-0597">Phosphoprotein</keyword>
<dbReference type="GO" id="GO:0005524">
    <property type="term" value="F:ATP binding"/>
    <property type="evidence" value="ECO:0007669"/>
    <property type="project" value="UniProtKB-UniRule"/>
</dbReference>
<protein>
    <recommendedName>
        <fullName evidence="2">non-specific serine/threonine protein kinase</fullName>
        <ecNumber evidence="2">2.7.11.1</ecNumber>
    </recommendedName>
</protein>
<keyword evidence="10 17" id="KW-1133">Transmembrane helix</keyword>
<evidence type="ECO:0000256" key="7">
    <source>
        <dbReference type="ARBA" id="ARBA00022741"/>
    </source>
</evidence>
<reference evidence="19" key="1">
    <citation type="submission" date="2016-07" db="EMBL/GenBank/DDBJ databases">
        <title>De novo transcriptome assembly of four accessions of the metal hyperaccumulator plant Noccaea caerulescens.</title>
        <authorList>
            <person name="Blande D."/>
            <person name="Halimaa P."/>
            <person name="Tervahauta A.I."/>
            <person name="Aarts M.G."/>
            <person name="Karenlampi S.O."/>
        </authorList>
    </citation>
    <scope>NUCLEOTIDE SEQUENCE</scope>
</reference>
<feature type="region of interest" description="Disordered" evidence="16">
    <location>
        <begin position="449"/>
        <end position="500"/>
    </location>
</feature>
<keyword evidence="3 15" id="KW-0723">Serine/threonine-protein kinase</keyword>
<evidence type="ECO:0000256" key="8">
    <source>
        <dbReference type="ARBA" id="ARBA00022777"/>
    </source>
</evidence>
<evidence type="ECO:0000256" key="13">
    <source>
        <dbReference type="ARBA" id="ARBA00048679"/>
    </source>
</evidence>
<evidence type="ECO:0000256" key="12">
    <source>
        <dbReference type="ARBA" id="ARBA00047899"/>
    </source>
</evidence>
<feature type="compositionally biased region" description="Basic and acidic residues" evidence="16">
    <location>
        <begin position="464"/>
        <end position="484"/>
    </location>
</feature>
<dbReference type="CDD" id="cd14066">
    <property type="entry name" value="STKc_IRAK"/>
    <property type="match status" value="1"/>
</dbReference>
<comment type="subcellular location">
    <subcellularLocation>
        <location evidence="1">Membrane</location>
        <topology evidence="1">Single-pass membrane protein</topology>
    </subcellularLocation>
</comment>
<dbReference type="SMART" id="SM00220">
    <property type="entry name" value="S_TKc"/>
    <property type="match status" value="1"/>
</dbReference>
<evidence type="ECO:0000256" key="16">
    <source>
        <dbReference type="SAM" id="MobiDB-lite"/>
    </source>
</evidence>
<dbReference type="PROSITE" id="PS00108">
    <property type="entry name" value="PROTEIN_KINASE_ST"/>
    <property type="match status" value="1"/>
</dbReference>
<dbReference type="InterPro" id="IPR017441">
    <property type="entry name" value="Protein_kinase_ATP_BS"/>
</dbReference>
<evidence type="ECO:0000256" key="17">
    <source>
        <dbReference type="SAM" id="Phobius"/>
    </source>
</evidence>
<dbReference type="PANTHER" id="PTHR47984">
    <property type="entry name" value="OS01G0323000 PROTEIN"/>
    <property type="match status" value="1"/>
</dbReference>
<dbReference type="InterPro" id="IPR052232">
    <property type="entry name" value="RLK_Ser/Thr-Kinase"/>
</dbReference>
<dbReference type="AlphaFoldDB" id="A0A1J3EM93"/>
<keyword evidence="7 14" id="KW-0547">Nucleotide-binding</keyword>
<keyword evidence="11 17" id="KW-0472">Membrane</keyword>
<proteinExistence type="inferred from homology"/>
<dbReference type="InterPro" id="IPR011009">
    <property type="entry name" value="Kinase-like_dom_sf"/>
</dbReference>
<keyword evidence="6 17" id="KW-0812">Transmembrane</keyword>
<gene>
    <name evidence="19" type="ORF">LC_TR12344_c0_g1_i1_g.43035</name>
</gene>
<feature type="transmembrane region" description="Helical" evidence="17">
    <location>
        <begin position="20"/>
        <end position="43"/>
    </location>
</feature>
<dbReference type="Gene3D" id="1.10.510.10">
    <property type="entry name" value="Transferase(Phosphotransferase) domain 1"/>
    <property type="match status" value="1"/>
</dbReference>
<comment type="catalytic activity">
    <reaction evidence="13">
        <text>L-seryl-[protein] + ATP = O-phospho-L-seryl-[protein] + ADP + H(+)</text>
        <dbReference type="Rhea" id="RHEA:17989"/>
        <dbReference type="Rhea" id="RHEA-COMP:9863"/>
        <dbReference type="Rhea" id="RHEA-COMP:11604"/>
        <dbReference type="ChEBI" id="CHEBI:15378"/>
        <dbReference type="ChEBI" id="CHEBI:29999"/>
        <dbReference type="ChEBI" id="CHEBI:30616"/>
        <dbReference type="ChEBI" id="CHEBI:83421"/>
        <dbReference type="ChEBI" id="CHEBI:456216"/>
        <dbReference type="EC" id="2.7.11.1"/>
    </reaction>
</comment>
<evidence type="ECO:0000256" key="11">
    <source>
        <dbReference type="ARBA" id="ARBA00023136"/>
    </source>
</evidence>
<keyword evidence="9 14" id="KW-0067">ATP-binding</keyword>
<evidence type="ECO:0000256" key="6">
    <source>
        <dbReference type="ARBA" id="ARBA00022692"/>
    </source>
</evidence>
<dbReference type="EMBL" id="GEVK01022588">
    <property type="protein sequence ID" value="JAU30244.1"/>
    <property type="molecule type" value="Transcribed_RNA"/>
</dbReference>
<dbReference type="GO" id="GO:0016020">
    <property type="term" value="C:membrane"/>
    <property type="evidence" value="ECO:0007669"/>
    <property type="project" value="UniProtKB-SubCell"/>
</dbReference>
<comment type="similarity">
    <text evidence="15">Belongs to the protein kinase superfamily.</text>
</comment>
<dbReference type="Gene3D" id="3.30.200.20">
    <property type="entry name" value="Phosphorylase Kinase, domain 1"/>
    <property type="match status" value="1"/>
</dbReference>
<evidence type="ECO:0000256" key="14">
    <source>
        <dbReference type="PROSITE-ProRule" id="PRU10141"/>
    </source>
</evidence>
<evidence type="ECO:0000256" key="9">
    <source>
        <dbReference type="ARBA" id="ARBA00022840"/>
    </source>
</evidence>
<dbReference type="InterPro" id="IPR000719">
    <property type="entry name" value="Prot_kinase_dom"/>
</dbReference>
<organism evidence="19">
    <name type="scientific">Noccaea caerulescens</name>
    <name type="common">Alpine penny-cress</name>
    <name type="synonym">Thlaspi caerulescens</name>
    <dbReference type="NCBI Taxonomy" id="107243"/>
    <lineage>
        <taxon>Eukaryota</taxon>
        <taxon>Viridiplantae</taxon>
        <taxon>Streptophyta</taxon>
        <taxon>Embryophyta</taxon>
        <taxon>Tracheophyta</taxon>
        <taxon>Spermatophyta</taxon>
        <taxon>Magnoliopsida</taxon>
        <taxon>eudicotyledons</taxon>
        <taxon>Gunneridae</taxon>
        <taxon>Pentapetalae</taxon>
        <taxon>rosids</taxon>
        <taxon>malvids</taxon>
        <taxon>Brassicales</taxon>
        <taxon>Brassicaceae</taxon>
        <taxon>Coluteocarpeae</taxon>
        <taxon>Noccaea</taxon>
    </lineage>
</organism>
<keyword evidence="19" id="KW-0675">Receptor</keyword>
<dbReference type="PROSITE" id="PS50011">
    <property type="entry name" value="PROTEIN_KINASE_DOM"/>
    <property type="match status" value="1"/>
</dbReference>
<keyword evidence="5" id="KW-0808">Transferase</keyword>
<dbReference type="EC" id="2.7.11.1" evidence="2"/>
<evidence type="ECO:0000256" key="3">
    <source>
        <dbReference type="ARBA" id="ARBA00022527"/>
    </source>
</evidence>
<evidence type="ECO:0000256" key="4">
    <source>
        <dbReference type="ARBA" id="ARBA00022553"/>
    </source>
</evidence>
<evidence type="ECO:0000259" key="18">
    <source>
        <dbReference type="PROSITE" id="PS50011"/>
    </source>
</evidence>
<keyword evidence="8 19" id="KW-0418">Kinase</keyword>
<evidence type="ECO:0000256" key="15">
    <source>
        <dbReference type="RuleBase" id="RU000304"/>
    </source>
</evidence>